<dbReference type="Proteomes" id="UP001279734">
    <property type="component" value="Unassembled WGS sequence"/>
</dbReference>
<feature type="compositionally biased region" description="Basic and acidic residues" evidence="1">
    <location>
        <begin position="28"/>
        <end position="41"/>
    </location>
</feature>
<dbReference type="EMBL" id="BSYO01000012">
    <property type="protein sequence ID" value="GMH13306.1"/>
    <property type="molecule type" value="Genomic_DNA"/>
</dbReference>
<evidence type="ECO:0000313" key="2">
    <source>
        <dbReference type="EMBL" id="GMH13306.1"/>
    </source>
</evidence>
<keyword evidence="3" id="KW-1185">Reference proteome</keyword>
<comment type="caution">
    <text evidence="2">The sequence shown here is derived from an EMBL/GenBank/DDBJ whole genome shotgun (WGS) entry which is preliminary data.</text>
</comment>
<accession>A0AAD3XR17</accession>
<organism evidence="2 3">
    <name type="scientific">Nepenthes gracilis</name>
    <name type="common">Slender pitcher plant</name>
    <dbReference type="NCBI Taxonomy" id="150966"/>
    <lineage>
        <taxon>Eukaryota</taxon>
        <taxon>Viridiplantae</taxon>
        <taxon>Streptophyta</taxon>
        <taxon>Embryophyta</taxon>
        <taxon>Tracheophyta</taxon>
        <taxon>Spermatophyta</taxon>
        <taxon>Magnoliopsida</taxon>
        <taxon>eudicotyledons</taxon>
        <taxon>Gunneridae</taxon>
        <taxon>Pentapetalae</taxon>
        <taxon>Caryophyllales</taxon>
        <taxon>Nepenthaceae</taxon>
        <taxon>Nepenthes</taxon>
    </lineage>
</organism>
<gene>
    <name evidence="2" type="ORF">Nepgr_015147</name>
</gene>
<sequence length="96" mass="10798">MFGLAWRLAKSSEIQSKKCQPSQVVRPKFPEGPKDFGERPTWHPKVVANQHTTVVRSGSCNQHELNQKMLVNEEKINAASYGACRPLKPFSQSSCE</sequence>
<dbReference type="AlphaFoldDB" id="A0AAD3XR17"/>
<proteinExistence type="predicted"/>
<name>A0AAD3XR17_NEPGR</name>
<evidence type="ECO:0000313" key="3">
    <source>
        <dbReference type="Proteomes" id="UP001279734"/>
    </source>
</evidence>
<reference evidence="2" key="1">
    <citation type="submission" date="2023-05" db="EMBL/GenBank/DDBJ databases">
        <title>Nepenthes gracilis genome sequencing.</title>
        <authorList>
            <person name="Fukushima K."/>
        </authorList>
    </citation>
    <scope>NUCLEOTIDE SEQUENCE</scope>
    <source>
        <strain evidence="2">SING2019-196</strain>
    </source>
</reference>
<evidence type="ECO:0000256" key="1">
    <source>
        <dbReference type="SAM" id="MobiDB-lite"/>
    </source>
</evidence>
<protein>
    <submittedName>
        <fullName evidence="2">Uncharacterized protein</fullName>
    </submittedName>
</protein>
<feature type="region of interest" description="Disordered" evidence="1">
    <location>
        <begin position="19"/>
        <end position="41"/>
    </location>
</feature>